<evidence type="ECO:0000259" key="2">
    <source>
        <dbReference type="Pfam" id="PF13462"/>
    </source>
</evidence>
<comment type="caution">
    <text evidence="3">The sequence shown here is derived from an EMBL/GenBank/DDBJ whole genome shotgun (WGS) entry which is preliminary data.</text>
</comment>
<dbReference type="EMBL" id="SRID01000029">
    <property type="protein sequence ID" value="TGB16410.1"/>
    <property type="molecule type" value="Genomic_DNA"/>
</dbReference>
<evidence type="ECO:0000313" key="3">
    <source>
        <dbReference type="EMBL" id="TGB16410.1"/>
    </source>
</evidence>
<sequence length="226" mass="23014">GSGGSTGGGSTGGASGGGSGGAWGAKGPLVAPANTTGPKGTTILVGKAGKHQLDVYEDMRCPVCAAFEQGAGETLMKDVEDGKYQARIHMAAFLDDSPSIQGSGSKNALSALGAALDVSPDAFMAYKHALYSAANHPEETTDSFAKDDYLLKVAQEVPELKDNAAFAKDVTNGTYDPWAREVATAFLGSGKSGVPEIDLDGQVLTSSSGGPPMTAAEYRKAVDDHL</sequence>
<feature type="compositionally biased region" description="Gly residues" evidence="1">
    <location>
        <begin position="1"/>
        <end position="24"/>
    </location>
</feature>
<organism evidence="3 4">
    <name type="scientific">Streptomyces palmae</name>
    <dbReference type="NCBI Taxonomy" id="1701085"/>
    <lineage>
        <taxon>Bacteria</taxon>
        <taxon>Bacillati</taxon>
        <taxon>Actinomycetota</taxon>
        <taxon>Actinomycetes</taxon>
        <taxon>Kitasatosporales</taxon>
        <taxon>Streptomycetaceae</taxon>
        <taxon>Streptomyces</taxon>
    </lineage>
</organism>
<dbReference type="AlphaFoldDB" id="A0A4Z0HBC2"/>
<gene>
    <name evidence="3" type="ORF">E4099_05585</name>
</gene>
<proteinExistence type="predicted"/>
<reference evidence="3 4" key="1">
    <citation type="submission" date="2019-03" db="EMBL/GenBank/DDBJ databases">
        <authorList>
            <person name="Gonzalez-Pimentel J.L."/>
        </authorList>
    </citation>
    <scope>NUCLEOTIDE SEQUENCE [LARGE SCALE GENOMIC DNA]</scope>
    <source>
        <strain evidence="3 4">JCM 31289</strain>
    </source>
</reference>
<dbReference type="InterPro" id="IPR012336">
    <property type="entry name" value="Thioredoxin-like_fold"/>
</dbReference>
<accession>A0A4Z0HBC2</accession>
<dbReference type="OrthoDB" id="4135024at2"/>
<feature type="domain" description="Thioredoxin-like fold" evidence="2">
    <location>
        <begin position="41"/>
        <end position="224"/>
    </location>
</feature>
<evidence type="ECO:0000313" key="4">
    <source>
        <dbReference type="Proteomes" id="UP000297948"/>
    </source>
</evidence>
<feature type="region of interest" description="Disordered" evidence="1">
    <location>
        <begin position="1"/>
        <end position="38"/>
    </location>
</feature>
<evidence type="ECO:0000256" key="1">
    <source>
        <dbReference type="SAM" id="MobiDB-lite"/>
    </source>
</evidence>
<dbReference type="Proteomes" id="UP000297948">
    <property type="component" value="Unassembled WGS sequence"/>
</dbReference>
<dbReference type="InterPro" id="IPR036249">
    <property type="entry name" value="Thioredoxin-like_sf"/>
</dbReference>
<dbReference type="Pfam" id="PF13462">
    <property type="entry name" value="Thioredoxin_4"/>
    <property type="match status" value="1"/>
</dbReference>
<protein>
    <submittedName>
        <fullName evidence="3">DsbA family protein</fullName>
    </submittedName>
</protein>
<dbReference type="RefSeq" id="WP_135337815.1">
    <property type="nucleotide sequence ID" value="NZ_SRID01000029.1"/>
</dbReference>
<feature type="compositionally biased region" description="Basic and acidic residues" evidence="1">
    <location>
        <begin position="217"/>
        <end position="226"/>
    </location>
</feature>
<name>A0A4Z0HBC2_9ACTN</name>
<keyword evidence="4" id="KW-1185">Reference proteome</keyword>
<dbReference type="SUPFAM" id="SSF52833">
    <property type="entry name" value="Thioredoxin-like"/>
    <property type="match status" value="1"/>
</dbReference>
<feature type="non-terminal residue" evidence="3">
    <location>
        <position position="1"/>
    </location>
</feature>
<feature type="region of interest" description="Disordered" evidence="1">
    <location>
        <begin position="203"/>
        <end position="226"/>
    </location>
</feature>
<dbReference type="Gene3D" id="3.40.30.10">
    <property type="entry name" value="Glutaredoxin"/>
    <property type="match status" value="1"/>
</dbReference>